<dbReference type="PROSITE" id="PS51304">
    <property type="entry name" value="GALECTIN"/>
    <property type="match status" value="1"/>
</dbReference>
<organism evidence="2 3">
    <name type="scientific">Haliovirga abyssi</name>
    <dbReference type="NCBI Taxonomy" id="2996794"/>
    <lineage>
        <taxon>Bacteria</taxon>
        <taxon>Fusobacteriati</taxon>
        <taxon>Fusobacteriota</taxon>
        <taxon>Fusobacteriia</taxon>
        <taxon>Fusobacteriales</taxon>
        <taxon>Haliovirgaceae</taxon>
        <taxon>Haliovirga</taxon>
    </lineage>
</organism>
<dbReference type="EMBL" id="AP027059">
    <property type="protein sequence ID" value="BDU50653.1"/>
    <property type="molecule type" value="Genomic_DNA"/>
</dbReference>
<reference evidence="2 3" key="1">
    <citation type="submission" date="2022-11" db="EMBL/GenBank/DDBJ databases">
        <title>Haliovirga abyssi gen. nov., sp. nov., a mesophilic fermentative bacterium isolated from the Iheya North hydrothermal field and the proposal of Haliovirgaceae fam. nov.</title>
        <authorList>
            <person name="Miyazaki U."/>
            <person name="Tame A."/>
            <person name="Miyazaki J."/>
            <person name="Takai K."/>
            <person name="Sawayama S."/>
            <person name="Kitajima M."/>
            <person name="Okamoto A."/>
            <person name="Nakagawa S."/>
        </authorList>
    </citation>
    <scope>NUCLEOTIDE SEQUENCE [LARGE SCALE GENOMIC DNA]</scope>
    <source>
        <strain evidence="2 3">IC12</strain>
    </source>
</reference>
<protein>
    <recommendedName>
        <fullName evidence="1">Galectin domain-containing protein</fullName>
    </recommendedName>
</protein>
<dbReference type="GO" id="GO:0030246">
    <property type="term" value="F:carbohydrate binding"/>
    <property type="evidence" value="ECO:0007669"/>
    <property type="project" value="InterPro"/>
</dbReference>
<feature type="domain" description="Galectin" evidence="1">
    <location>
        <begin position="1"/>
        <end position="96"/>
    </location>
</feature>
<evidence type="ECO:0000313" key="2">
    <source>
        <dbReference type="EMBL" id="BDU50653.1"/>
    </source>
</evidence>
<proteinExistence type="predicted"/>
<dbReference type="Pfam" id="PF21778">
    <property type="entry name" value="DUF6873"/>
    <property type="match status" value="1"/>
</dbReference>
<dbReference type="RefSeq" id="WP_307903516.1">
    <property type="nucleotide sequence ID" value="NZ_AP027059.1"/>
</dbReference>
<dbReference type="KEGG" id="haby:HLVA_12220"/>
<evidence type="ECO:0000259" key="1">
    <source>
        <dbReference type="PROSITE" id="PS51304"/>
    </source>
</evidence>
<sequence>MNNYVIIDGRFKSIGEELKKYGFNVILTKKNMKVYDAISFHPDIQLFVDEEEKKIFVDKQFYEYYAKRIKGYEIIEGEAVEGGYPNSAKYNAVKFEKKVVHNFKYTEKNILKHIEKKKYKKIDVKQGYTNCNIINLKDKLITEDNGIYKNLKNRGEKILKLNKVEVDLIGMNYGFIGGATGFFENKLFFTGEIKKNPYYIKIKEFVGNNVEMVSLNLGRLQDVGTIIFMRGN</sequence>
<gene>
    <name evidence="2" type="ORF">HLVA_12220</name>
</gene>
<dbReference type="InterPro" id="IPR001079">
    <property type="entry name" value="Galectin_CRD"/>
</dbReference>
<keyword evidence="3" id="KW-1185">Reference proteome</keyword>
<accession>A0AAU9DQB5</accession>
<dbReference type="InterPro" id="IPR049238">
    <property type="entry name" value="DUF6873"/>
</dbReference>
<name>A0AAU9DQB5_9FUSO</name>
<dbReference type="Proteomes" id="UP001321582">
    <property type="component" value="Chromosome"/>
</dbReference>
<evidence type="ECO:0000313" key="3">
    <source>
        <dbReference type="Proteomes" id="UP001321582"/>
    </source>
</evidence>
<dbReference type="AlphaFoldDB" id="A0AAU9DQB5"/>